<evidence type="ECO:0000259" key="3">
    <source>
        <dbReference type="Pfam" id="PF02517"/>
    </source>
</evidence>
<sequence>MKEQSWGKIIAATLLGLLGLFSTQIILGFPLVPLFEYNQNLGVLVFVPFVNISVILIAYLIIRYFLKDNPSAYGLKRVSFNWKWVVLVTLLPLIVTAIIAILLGGKLGAIGTNFPFVETFVGGIIYTGFLGSVTEEVIFHALIYPLFRQKLSVWWAAFGTAIIFALVHLPNDNANWTITTFSQFFFSAVAIAILFAYITESSDSIWNAAWGHVIWNIMVYFINISPKWQDNFLINIIISKDVPLISGGEGGLTGSIITPLVCLLGSAAIAWRLKKQRI</sequence>
<feature type="transmembrane region" description="Helical" evidence="2">
    <location>
        <begin position="252"/>
        <end position="273"/>
    </location>
</feature>
<feature type="transmembrane region" description="Helical" evidence="2">
    <location>
        <begin position="123"/>
        <end position="144"/>
    </location>
</feature>
<feature type="transmembrane region" description="Helical" evidence="2">
    <location>
        <begin position="41"/>
        <end position="62"/>
    </location>
</feature>
<feature type="transmembrane region" description="Helical" evidence="2">
    <location>
        <begin position="12"/>
        <end position="35"/>
    </location>
</feature>
<dbReference type="AlphaFoldDB" id="A0A917ECC8"/>
<feature type="domain" description="CAAX prenyl protease 2/Lysostaphin resistance protein A-like" evidence="3">
    <location>
        <begin position="121"/>
        <end position="218"/>
    </location>
</feature>
<dbReference type="PANTHER" id="PTHR39430">
    <property type="entry name" value="MEMBRANE-ASSOCIATED PROTEASE-RELATED"/>
    <property type="match status" value="1"/>
</dbReference>
<keyword evidence="2" id="KW-0812">Transmembrane</keyword>
<accession>A0A917ECC8</accession>
<dbReference type="EMBL" id="BMJN01000001">
    <property type="protein sequence ID" value="GGE23407.1"/>
    <property type="molecule type" value="Genomic_DNA"/>
</dbReference>
<feature type="transmembrane region" description="Helical" evidence="2">
    <location>
        <begin position="176"/>
        <end position="198"/>
    </location>
</feature>
<protein>
    <recommendedName>
        <fullName evidence="3">CAAX prenyl protease 2/Lysostaphin resistance protein A-like domain-containing protein</fullName>
    </recommendedName>
</protein>
<evidence type="ECO:0000256" key="1">
    <source>
        <dbReference type="ARBA" id="ARBA00009067"/>
    </source>
</evidence>
<keyword evidence="2" id="KW-0472">Membrane</keyword>
<dbReference type="Pfam" id="PF02517">
    <property type="entry name" value="Rce1-like"/>
    <property type="match status" value="1"/>
</dbReference>
<dbReference type="RefSeq" id="WP_068990299.1">
    <property type="nucleotide sequence ID" value="NZ_BMJN01000001.1"/>
</dbReference>
<proteinExistence type="inferred from homology"/>
<reference evidence="4" key="2">
    <citation type="submission" date="2020-09" db="EMBL/GenBank/DDBJ databases">
        <authorList>
            <person name="Sun Q."/>
            <person name="Zhou Y."/>
        </authorList>
    </citation>
    <scope>NUCLEOTIDE SEQUENCE</scope>
    <source>
        <strain evidence="4">CGMCC 1.15533</strain>
    </source>
</reference>
<comment type="caution">
    <text evidence="4">The sequence shown here is derived from an EMBL/GenBank/DDBJ whole genome shotgun (WGS) entry which is preliminary data.</text>
</comment>
<dbReference type="InterPro" id="IPR003675">
    <property type="entry name" value="Rce1/LyrA-like_dom"/>
</dbReference>
<feature type="transmembrane region" description="Helical" evidence="2">
    <location>
        <begin position="205"/>
        <end position="222"/>
    </location>
</feature>
<evidence type="ECO:0000313" key="4">
    <source>
        <dbReference type="EMBL" id="GGE23407.1"/>
    </source>
</evidence>
<reference evidence="4" key="1">
    <citation type="journal article" date="2014" name="Int. J. Syst. Evol. Microbiol.">
        <title>Complete genome sequence of Corynebacterium casei LMG S-19264T (=DSM 44701T), isolated from a smear-ripened cheese.</title>
        <authorList>
            <consortium name="US DOE Joint Genome Institute (JGI-PGF)"/>
            <person name="Walter F."/>
            <person name="Albersmeier A."/>
            <person name="Kalinowski J."/>
            <person name="Ruckert C."/>
        </authorList>
    </citation>
    <scope>NUCLEOTIDE SEQUENCE</scope>
    <source>
        <strain evidence="4">CGMCC 1.15533</strain>
    </source>
</reference>
<evidence type="ECO:0000313" key="5">
    <source>
        <dbReference type="Proteomes" id="UP000660801"/>
    </source>
</evidence>
<keyword evidence="5" id="KW-1185">Reference proteome</keyword>
<gene>
    <name evidence="4" type="ORF">GCM10011510_00590</name>
</gene>
<comment type="similarity">
    <text evidence="1">Belongs to the UPF0177 family.</text>
</comment>
<dbReference type="OrthoDB" id="324900at2"/>
<feature type="transmembrane region" description="Helical" evidence="2">
    <location>
        <begin position="82"/>
        <end position="103"/>
    </location>
</feature>
<dbReference type="Proteomes" id="UP000660801">
    <property type="component" value="Unassembled WGS sequence"/>
</dbReference>
<dbReference type="PANTHER" id="PTHR39430:SF1">
    <property type="entry name" value="PROTEASE"/>
    <property type="match status" value="1"/>
</dbReference>
<feature type="transmembrane region" description="Helical" evidence="2">
    <location>
        <begin position="151"/>
        <end position="170"/>
    </location>
</feature>
<keyword evidence="2" id="KW-1133">Transmembrane helix</keyword>
<dbReference type="GO" id="GO:0004175">
    <property type="term" value="F:endopeptidase activity"/>
    <property type="evidence" value="ECO:0007669"/>
    <property type="project" value="UniProtKB-ARBA"/>
</dbReference>
<evidence type="ECO:0000256" key="2">
    <source>
        <dbReference type="SAM" id="Phobius"/>
    </source>
</evidence>
<organism evidence="4 5">
    <name type="scientific">Streptococcus himalayensis</name>
    <dbReference type="NCBI Taxonomy" id="1888195"/>
    <lineage>
        <taxon>Bacteria</taxon>
        <taxon>Bacillati</taxon>
        <taxon>Bacillota</taxon>
        <taxon>Bacilli</taxon>
        <taxon>Lactobacillales</taxon>
        <taxon>Streptococcaceae</taxon>
        <taxon>Streptococcus</taxon>
    </lineage>
</organism>
<name>A0A917ECC8_9STRE</name>
<dbReference type="GO" id="GO:0080120">
    <property type="term" value="P:CAAX-box protein maturation"/>
    <property type="evidence" value="ECO:0007669"/>
    <property type="project" value="UniProtKB-ARBA"/>
</dbReference>